<organism evidence="9 10">
    <name type="scientific">Clostridium acetobutylicum (strain ATCC 824 / DSM 792 / JCM 1419 / IAM 19013 / LMG 5710 / NBRC 13948 / NRRL B-527 / VKM B-1787 / 2291 / W)</name>
    <dbReference type="NCBI Taxonomy" id="272562"/>
    <lineage>
        <taxon>Bacteria</taxon>
        <taxon>Bacillati</taxon>
        <taxon>Bacillota</taxon>
        <taxon>Clostridia</taxon>
        <taxon>Eubacteriales</taxon>
        <taxon>Clostridiaceae</taxon>
        <taxon>Clostridium</taxon>
    </lineage>
</organism>
<dbReference type="InterPro" id="IPR014311">
    <property type="entry name" value="Guanine_deaminase"/>
</dbReference>
<dbReference type="eggNOG" id="COG0402">
    <property type="taxonomic scope" value="Bacteria"/>
</dbReference>
<dbReference type="RefSeq" id="WP_010963605.1">
    <property type="nucleotide sequence ID" value="NC_003030.1"/>
</dbReference>
<evidence type="ECO:0007829" key="11">
    <source>
        <dbReference type="PDB" id="2I9U"/>
    </source>
</evidence>
<comment type="similarity">
    <text evidence="3">Belongs to the metallo-dependent hydrolases superfamily. ATZ/TRZ family.</text>
</comment>
<keyword evidence="6" id="KW-0378">Hydrolase</keyword>
<dbReference type="PANTHER" id="PTHR11271:SF6">
    <property type="entry name" value="GUANINE DEAMINASE"/>
    <property type="match status" value="1"/>
</dbReference>
<evidence type="ECO:0000256" key="6">
    <source>
        <dbReference type="ARBA" id="ARBA00022801"/>
    </source>
</evidence>
<feature type="domain" description="Amidohydrolase-related" evidence="8">
    <location>
        <begin position="61"/>
        <end position="421"/>
    </location>
</feature>
<dbReference type="EC" id="3.5.4.3" evidence="4"/>
<dbReference type="PANTHER" id="PTHR11271">
    <property type="entry name" value="GUANINE DEAMINASE"/>
    <property type="match status" value="1"/>
</dbReference>
<keyword evidence="11" id="KW-0002">3D-structure</keyword>
<dbReference type="InterPro" id="IPR051607">
    <property type="entry name" value="Metallo-dep_hydrolases"/>
</dbReference>
<feature type="binding site" evidence="11">
    <location>
        <position position="226"/>
    </location>
    <ligand>
        <name>guanine</name>
        <dbReference type="ChEBI" id="CHEBI:16235"/>
    </ligand>
</feature>
<accession>Q97MB6</accession>
<dbReference type="GO" id="GO:0005829">
    <property type="term" value="C:cytosol"/>
    <property type="evidence" value="ECO:0007669"/>
    <property type="project" value="TreeGrafter"/>
</dbReference>
<dbReference type="CDD" id="cd01303">
    <property type="entry name" value="GDEase"/>
    <property type="match status" value="1"/>
</dbReference>
<evidence type="ECO:0000313" key="9">
    <source>
        <dbReference type="EMBL" id="AAK78263.1"/>
    </source>
</evidence>
<dbReference type="GO" id="GO:0008892">
    <property type="term" value="F:guanine deaminase activity"/>
    <property type="evidence" value="ECO:0007669"/>
    <property type="project" value="UniProtKB-EC"/>
</dbReference>
<evidence type="ECO:0000256" key="3">
    <source>
        <dbReference type="ARBA" id="ARBA00006745"/>
    </source>
</evidence>
<gene>
    <name evidence="9" type="ordered locus">CA_C0282</name>
</gene>
<keyword evidence="5 11" id="KW-0479">Metal-binding</keyword>
<evidence type="ECO:0000256" key="4">
    <source>
        <dbReference type="ARBA" id="ARBA00012781"/>
    </source>
</evidence>
<comment type="cofactor">
    <cofactor evidence="1">
        <name>Zn(2+)</name>
        <dbReference type="ChEBI" id="CHEBI:29105"/>
    </cofactor>
</comment>
<dbReference type="PIR" id="D96934">
    <property type="entry name" value="D96934"/>
</dbReference>
<dbReference type="InterPro" id="IPR006680">
    <property type="entry name" value="Amidohydro-rel"/>
</dbReference>
<dbReference type="Proteomes" id="UP000000814">
    <property type="component" value="Chromosome"/>
</dbReference>
<keyword evidence="7" id="KW-0862">Zinc</keyword>
<dbReference type="STRING" id="272562.CA_C0282"/>
<protein>
    <recommendedName>
        <fullName evidence="4">guanine deaminase</fullName>
        <ecNumber evidence="4">3.5.4.3</ecNumber>
    </recommendedName>
</protein>
<dbReference type="SMR" id="Q97MB6"/>
<evidence type="ECO:0000256" key="7">
    <source>
        <dbReference type="ARBA" id="ARBA00022833"/>
    </source>
</evidence>
<dbReference type="InterPro" id="IPR032466">
    <property type="entry name" value="Metal_Hydrolase"/>
</dbReference>
<evidence type="ECO:0000313" key="10">
    <source>
        <dbReference type="Proteomes" id="UP000000814"/>
    </source>
</evidence>
<dbReference type="GO" id="GO:0006147">
    <property type="term" value="P:guanine catabolic process"/>
    <property type="evidence" value="ECO:0007669"/>
    <property type="project" value="UniProtKB-UniPathway"/>
</dbReference>
<feature type="binding site" evidence="11">
    <location>
        <position position="266"/>
    </location>
    <ligand>
        <name>guanine</name>
        <dbReference type="ChEBI" id="CHEBI:16235"/>
    </ligand>
</feature>
<evidence type="ECO:0000256" key="1">
    <source>
        <dbReference type="ARBA" id="ARBA00001947"/>
    </source>
</evidence>
<evidence type="ECO:0000256" key="5">
    <source>
        <dbReference type="ARBA" id="ARBA00022723"/>
    </source>
</evidence>
<name>Q97MB6_CLOAB</name>
<reference evidence="11" key="2">
    <citation type="submission" date="2006-09" db="PDB data bank">
        <title>Crystal Structure of Guanine Deaminase from C. acetobutylicum with bound guanine in the active site.</title>
        <authorList>
            <person name="Kumaran D."/>
            <person name="Burley S.K."/>
            <person name="Swaminathan S."/>
        </authorList>
    </citation>
    <scope>X-RAY CRYSTALLOGRAPHY (2.05 ANGSTROMS) OF 2-428 IN COMPLEX WITH FE(3+) AND GUANINE</scope>
</reference>
<feature type="binding site" evidence="11">
    <location>
        <position position="226"/>
    </location>
    <ligand>
        <name>Fe(3+)</name>
        <dbReference type="ChEBI" id="CHEBI:29034"/>
    </ligand>
</feature>
<feature type="binding site" evidence="11">
    <location>
        <position position="229"/>
    </location>
    <ligand>
        <name>guanine</name>
        <dbReference type="ChEBI" id="CHEBI:16235"/>
    </ligand>
</feature>
<sequence length="428" mass="48551">MEKDINLKIFKGNLIFTKTSDKFTIMKDSYIVVIDGKIASVSSNLPDKYKGNPIIDFRNNIIIPGMNDLHAHASQYKNLGIGMDKELLPWLNNYTFPEEAKFLNVDYAKKTYGRLIKDLIKNGTTRVALFATLHKDSTIELFNMLIKSGIGAYVGKVNMDYNCPDYLTENYITSLNDTEEIILKYKDKSNIVKPIITPRFVPSCSNELMDGLGKLSYKYRLPVQSHLSENLDEIAVVKSLHKKSNFYGEVYDKFGLFGNTPTLMAHCIHSSKEEINLIKRNNVTIVHCPTSNFNLGSGMMPVRKYLNLGINVVLGSDISAGHTCSLFKVIAYAIQNSKIKWQESGKKDMFLSTSEAFYMATKKGGSFFGKVGSFEEGYDFDALVINDSNLYPEDYDLTERLERFIYLGDDRNIMKRYVCGNEIFGPKF</sequence>
<dbReference type="SUPFAM" id="SSF51338">
    <property type="entry name" value="Composite domain of metallo-dependent hydrolases"/>
    <property type="match status" value="2"/>
</dbReference>
<feature type="binding site" evidence="11">
    <location>
        <position position="70"/>
    </location>
    <ligand>
        <name>Fe(3+)</name>
        <dbReference type="ChEBI" id="CHEBI:29034"/>
    </ligand>
</feature>
<dbReference type="HOGENOM" id="CLU_012358_0_1_9"/>
<dbReference type="PDB" id="2I9U">
    <property type="method" value="X-ray"/>
    <property type="resolution" value="2.05 A"/>
    <property type="chains" value="A/B=2-428"/>
</dbReference>
<dbReference type="InterPro" id="IPR011059">
    <property type="entry name" value="Metal-dep_hydrolase_composite"/>
</dbReference>
<dbReference type="Gene3D" id="2.30.40.10">
    <property type="entry name" value="Urease, subunit C, domain 1"/>
    <property type="match status" value="1"/>
</dbReference>
<feature type="binding site" evidence="11">
    <location>
        <position position="317"/>
    </location>
    <ligand>
        <name>Fe(3+)</name>
        <dbReference type="ChEBI" id="CHEBI:29034"/>
    </ligand>
</feature>
<dbReference type="EvolutionaryTrace" id="Q97MB6"/>
<evidence type="ECO:0000259" key="8">
    <source>
        <dbReference type="Pfam" id="PF01979"/>
    </source>
</evidence>
<evidence type="ECO:0000256" key="2">
    <source>
        <dbReference type="ARBA" id="ARBA00004984"/>
    </source>
</evidence>
<feature type="binding site" evidence="11">
    <location>
        <position position="75"/>
    </location>
    <ligand>
        <name>guanine</name>
        <dbReference type="ChEBI" id="CHEBI:16235"/>
    </ligand>
</feature>
<feature type="binding site" evidence="11">
    <location>
        <position position="72"/>
    </location>
    <ligand>
        <name>Fe(3+)</name>
        <dbReference type="ChEBI" id="CHEBI:29034"/>
    </ligand>
</feature>
<dbReference type="Pfam" id="PF01979">
    <property type="entry name" value="Amidohydro_1"/>
    <property type="match status" value="1"/>
</dbReference>
<dbReference type="PDBsum" id="2I9U"/>
<dbReference type="KEGG" id="cac:CA_C0282"/>
<keyword evidence="10" id="KW-1185">Reference proteome</keyword>
<dbReference type="Gene3D" id="3.20.20.140">
    <property type="entry name" value="Metal-dependent hydrolases"/>
    <property type="match status" value="1"/>
</dbReference>
<dbReference type="EMBL" id="AE001437">
    <property type="protein sequence ID" value="AAK78263.1"/>
    <property type="molecule type" value="Genomic_DNA"/>
</dbReference>
<dbReference type="OrthoDB" id="9807210at2"/>
<dbReference type="GeneID" id="44996783"/>
<comment type="pathway">
    <text evidence="2">Purine metabolism; guanine degradation; xanthine from guanine: step 1/1.</text>
</comment>
<dbReference type="PATRIC" id="fig|272562.8.peg.469"/>
<feature type="binding site" evidence="11">
    <location>
        <position position="199"/>
    </location>
    <ligand>
        <name>guanine</name>
        <dbReference type="ChEBI" id="CHEBI:16235"/>
    </ligand>
</feature>
<dbReference type="GO" id="GO:0008270">
    <property type="term" value="F:zinc ion binding"/>
    <property type="evidence" value="ECO:0007669"/>
    <property type="project" value="InterPro"/>
</dbReference>
<proteinExistence type="evidence at protein level"/>
<dbReference type="UniPathway" id="UPA00603">
    <property type="reaction ID" value="UER00660"/>
</dbReference>
<feature type="binding site" evidence="11">
    <location>
        <position position="317"/>
    </location>
    <ligand>
        <name>guanine</name>
        <dbReference type="ChEBI" id="CHEBI:16235"/>
    </ligand>
</feature>
<dbReference type="SUPFAM" id="SSF51556">
    <property type="entry name" value="Metallo-dependent hydrolases"/>
    <property type="match status" value="1"/>
</dbReference>
<reference evidence="9 10" key="1">
    <citation type="journal article" date="2001" name="J. Bacteriol.">
        <title>Genome sequence and comparative analysis of the solvent-producing bacterium Clostridium acetobutylicum.</title>
        <authorList>
            <person name="Nolling J."/>
            <person name="Breton G."/>
            <person name="Omelchenko M.V."/>
            <person name="Makarova K.S."/>
            <person name="Zeng Q."/>
            <person name="Gibson R."/>
            <person name="Lee H.M."/>
            <person name="Dubois J."/>
            <person name="Qiu D."/>
            <person name="Hitti J."/>
            <person name="Wolf Y.I."/>
            <person name="Tatusov R.L."/>
            <person name="Sabathe F."/>
            <person name="Doucette-Stamm L."/>
            <person name="Soucaille P."/>
            <person name="Daly M.J."/>
            <person name="Bennett G.N."/>
            <person name="Koonin E.V."/>
            <person name="Smith D.R."/>
        </authorList>
    </citation>
    <scope>NUCLEOTIDE SEQUENCE [LARGE SCALE GENOMIC DNA]</scope>
    <source>
        <strain evidence="10">ATCC 824 / DSM 792 / JCM 1419 / LMG 5710 / VKM B-1787</strain>
    </source>
</reference>
<dbReference type="AlphaFoldDB" id="Q97MB6"/>